<accession>A0A1H1GUM8</accession>
<dbReference type="CDD" id="cd03043">
    <property type="entry name" value="GST_N_1"/>
    <property type="match status" value="1"/>
</dbReference>
<dbReference type="GO" id="GO:0006559">
    <property type="term" value="P:L-phenylalanine catabolic process"/>
    <property type="evidence" value="ECO:0007669"/>
    <property type="project" value="TreeGrafter"/>
</dbReference>
<dbReference type="PROSITE" id="PS50404">
    <property type="entry name" value="GST_NTER"/>
    <property type="match status" value="1"/>
</dbReference>
<keyword evidence="2" id="KW-0808">Transferase</keyword>
<dbReference type="Pfam" id="PF13409">
    <property type="entry name" value="GST_N_2"/>
    <property type="match status" value="1"/>
</dbReference>
<dbReference type="SUPFAM" id="SSF47616">
    <property type="entry name" value="GST C-terminal domain-like"/>
    <property type="match status" value="1"/>
</dbReference>
<dbReference type="RefSeq" id="WP_074766623.1">
    <property type="nucleotide sequence ID" value="NZ_FNKP01000002.1"/>
</dbReference>
<dbReference type="EMBL" id="FNKP01000002">
    <property type="protein sequence ID" value="SDR16860.1"/>
    <property type="molecule type" value="Genomic_DNA"/>
</dbReference>
<reference evidence="3" key="1">
    <citation type="submission" date="2016-10" db="EMBL/GenBank/DDBJ databases">
        <authorList>
            <person name="Varghese N."/>
        </authorList>
    </citation>
    <scope>NUCLEOTIDE SEQUENCE [LARGE SCALE GENOMIC DNA]</scope>
    <source>
        <strain evidence="3">GAS106B</strain>
    </source>
</reference>
<dbReference type="GO" id="GO:0004364">
    <property type="term" value="F:glutathione transferase activity"/>
    <property type="evidence" value="ECO:0007669"/>
    <property type="project" value="TreeGrafter"/>
</dbReference>
<dbReference type="AlphaFoldDB" id="A0A1H1GUM8"/>
<dbReference type="CDD" id="cd03194">
    <property type="entry name" value="GST_C_3"/>
    <property type="match status" value="1"/>
</dbReference>
<evidence type="ECO:0000313" key="2">
    <source>
        <dbReference type="EMBL" id="SDR16860.1"/>
    </source>
</evidence>
<dbReference type="OrthoDB" id="9799538at2"/>
<dbReference type="PANTHER" id="PTHR42673:SF4">
    <property type="entry name" value="MALEYLACETOACETATE ISOMERASE"/>
    <property type="match status" value="1"/>
</dbReference>
<dbReference type="Gene3D" id="1.20.1050.10">
    <property type="match status" value="1"/>
</dbReference>
<gene>
    <name evidence="2" type="ORF">SAMN05443245_3294</name>
</gene>
<dbReference type="FunFam" id="3.40.30.10:FF:000206">
    <property type="entry name" value="Probable glutathione S-transferase"/>
    <property type="match status" value="1"/>
</dbReference>
<protein>
    <submittedName>
        <fullName evidence="2">Glutathione S-transferase</fullName>
    </submittedName>
</protein>
<keyword evidence="3" id="KW-1185">Reference proteome</keyword>
<evidence type="ECO:0000259" key="1">
    <source>
        <dbReference type="PROSITE" id="PS50404"/>
    </source>
</evidence>
<dbReference type="GO" id="GO:0016034">
    <property type="term" value="F:maleylacetoacetate isomerase activity"/>
    <property type="evidence" value="ECO:0007669"/>
    <property type="project" value="TreeGrafter"/>
</dbReference>
<dbReference type="Gene3D" id="3.40.30.10">
    <property type="entry name" value="Glutaredoxin"/>
    <property type="match status" value="1"/>
</dbReference>
<dbReference type="InterPro" id="IPR036282">
    <property type="entry name" value="Glutathione-S-Trfase_C_sf"/>
</dbReference>
<organism evidence="2 3">
    <name type="scientific">Paraburkholderia fungorum</name>
    <dbReference type="NCBI Taxonomy" id="134537"/>
    <lineage>
        <taxon>Bacteria</taxon>
        <taxon>Pseudomonadati</taxon>
        <taxon>Pseudomonadota</taxon>
        <taxon>Betaproteobacteria</taxon>
        <taxon>Burkholderiales</taxon>
        <taxon>Burkholderiaceae</taxon>
        <taxon>Paraburkholderia</taxon>
    </lineage>
</organism>
<dbReference type="PANTHER" id="PTHR42673">
    <property type="entry name" value="MALEYLACETOACETATE ISOMERASE"/>
    <property type="match status" value="1"/>
</dbReference>
<dbReference type="InterPro" id="IPR004045">
    <property type="entry name" value="Glutathione_S-Trfase_N"/>
</dbReference>
<evidence type="ECO:0000313" key="3">
    <source>
        <dbReference type="Proteomes" id="UP000183487"/>
    </source>
</evidence>
<sequence>MANTPQTSLTTLTISSKNYSSWSLRGWLLTKFSGLPFDEIVMPIDDPAARAELLLLSPSILVPCLVHDGIKIWDTLAIAEYLNELKPEAALLPKDIRARAHCRSICGEMHSGFGSLRSALPMNLKAHFPGFKVWARAQSDIDRIVSIWGDCLKQYGGPFLFGERTAADAMYAPVVTRFVTYDVKLDPEIVEYGQRIMALPEMQEWIADAQQEAEEIDELDVEF</sequence>
<dbReference type="SUPFAM" id="SSF52833">
    <property type="entry name" value="Thioredoxin-like"/>
    <property type="match status" value="1"/>
</dbReference>
<dbReference type="Pfam" id="PF13410">
    <property type="entry name" value="GST_C_2"/>
    <property type="match status" value="1"/>
</dbReference>
<name>A0A1H1GUM8_9BURK</name>
<proteinExistence type="predicted"/>
<dbReference type="GO" id="GO:0006749">
    <property type="term" value="P:glutathione metabolic process"/>
    <property type="evidence" value="ECO:0007669"/>
    <property type="project" value="TreeGrafter"/>
</dbReference>
<feature type="domain" description="GST N-terminal" evidence="1">
    <location>
        <begin position="10"/>
        <end position="90"/>
    </location>
</feature>
<dbReference type="Proteomes" id="UP000183487">
    <property type="component" value="Unassembled WGS sequence"/>
</dbReference>
<dbReference type="InterPro" id="IPR036249">
    <property type="entry name" value="Thioredoxin-like_sf"/>
</dbReference>